<dbReference type="SMART" id="SM00134">
    <property type="entry name" value="LU"/>
    <property type="match status" value="2"/>
</dbReference>
<evidence type="ECO:0000256" key="2">
    <source>
        <dbReference type="ARBA" id="ARBA00004613"/>
    </source>
</evidence>
<feature type="chain" id="PRO_5043953885" description="UPAR/Ly6 domain-containing protein" evidence="8">
    <location>
        <begin position="36"/>
        <end position="307"/>
    </location>
</feature>
<dbReference type="Gene3D" id="2.10.60.10">
    <property type="entry name" value="CD59"/>
    <property type="match status" value="2"/>
</dbReference>
<reference evidence="10" key="1">
    <citation type="submission" date="2023-08" db="EMBL/GenBank/DDBJ databases">
        <authorList>
            <person name="Alioto T."/>
            <person name="Alioto T."/>
            <person name="Gomez Garrido J."/>
        </authorList>
    </citation>
    <scope>NUCLEOTIDE SEQUENCE</scope>
</reference>
<evidence type="ECO:0000256" key="1">
    <source>
        <dbReference type="ARBA" id="ARBA00004236"/>
    </source>
</evidence>
<evidence type="ECO:0000259" key="9">
    <source>
        <dbReference type="SMART" id="SM00134"/>
    </source>
</evidence>
<dbReference type="Proteomes" id="UP001178508">
    <property type="component" value="Chromosome 7"/>
</dbReference>
<keyword evidence="5 8" id="KW-0732">Signal</keyword>
<feature type="signal peptide" evidence="8">
    <location>
        <begin position="1"/>
        <end position="35"/>
    </location>
</feature>
<evidence type="ECO:0000313" key="10">
    <source>
        <dbReference type="EMBL" id="CAJ1059447.1"/>
    </source>
</evidence>
<dbReference type="GO" id="GO:0005886">
    <property type="term" value="C:plasma membrane"/>
    <property type="evidence" value="ECO:0007669"/>
    <property type="project" value="UniProtKB-SubCell"/>
</dbReference>
<dbReference type="PANTHER" id="PTHR20914:SF9">
    <property type="entry name" value="COILED, ISOFORM A"/>
    <property type="match status" value="1"/>
</dbReference>
<dbReference type="Pfam" id="PF00021">
    <property type="entry name" value="UPAR_LY6"/>
    <property type="match status" value="1"/>
</dbReference>
<evidence type="ECO:0000256" key="5">
    <source>
        <dbReference type="ARBA" id="ARBA00022729"/>
    </source>
</evidence>
<dbReference type="InterPro" id="IPR045860">
    <property type="entry name" value="Snake_toxin-like_sf"/>
</dbReference>
<dbReference type="Pfam" id="PF00087">
    <property type="entry name" value="Toxin_TOLIP"/>
    <property type="match status" value="1"/>
</dbReference>
<sequence>MKFHSLKEKSAHRLIMMKLTLSVHLIWILLSSAEALKCYHKSWEPSWEDPTSCASPDEQCAGIAAVPDVQTRNGLQCFTCSNPLDTVCDTIVQCVGIQDRCFKGNLSLQGKTGPVLGCASANLCEGNIEGEKSLFSMPVQILSAPQCCGTSLCNSAPTFRLSVVPVLHHSTYTDKTCRTVQVRFPTPRVNLCSSVSVPDVQTRSGLQCFTCSGPQDTVCDTIVQCVGIEDRCFKTVLSVEGKTGPMLGCASANLCEGHTELEKSPHSLPSQLPSAPQCCGTSLCNSAPTFRLSVVPVLLSLVALSAN</sequence>
<keyword evidence="11" id="KW-1185">Reference proteome</keyword>
<dbReference type="AlphaFoldDB" id="A0AAV1FGC3"/>
<proteinExistence type="predicted"/>
<dbReference type="InterPro" id="IPR050918">
    <property type="entry name" value="CNF-like_PLA2_Inhibitor"/>
</dbReference>
<feature type="domain" description="UPAR/Ly6" evidence="9">
    <location>
        <begin position="75"/>
        <end position="162"/>
    </location>
</feature>
<keyword evidence="3" id="KW-1003">Cell membrane</keyword>
<evidence type="ECO:0000313" key="11">
    <source>
        <dbReference type="Proteomes" id="UP001178508"/>
    </source>
</evidence>
<evidence type="ECO:0000256" key="8">
    <source>
        <dbReference type="SAM" id="SignalP"/>
    </source>
</evidence>
<dbReference type="SUPFAM" id="SSF57302">
    <property type="entry name" value="Snake toxin-like"/>
    <property type="match status" value="2"/>
</dbReference>
<organism evidence="10 11">
    <name type="scientific">Xyrichtys novacula</name>
    <name type="common">Pearly razorfish</name>
    <name type="synonym">Hemipteronotus novacula</name>
    <dbReference type="NCBI Taxonomy" id="13765"/>
    <lineage>
        <taxon>Eukaryota</taxon>
        <taxon>Metazoa</taxon>
        <taxon>Chordata</taxon>
        <taxon>Craniata</taxon>
        <taxon>Vertebrata</taxon>
        <taxon>Euteleostomi</taxon>
        <taxon>Actinopterygii</taxon>
        <taxon>Neopterygii</taxon>
        <taxon>Teleostei</taxon>
        <taxon>Neoteleostei</taxon>
        <taxon>Acanthomorphata</taxon>
        <taxon>Eupercaria</taxon>
        <taxon>Labriformes</taxon>
        <taxon>Labridae</taxon>
        <taxon>Xyrichtys</taxon>
    </lineage>
</organism>
<evidence type="ECO:0000256" key="7">
    <source>
        <dbReference type="ARBA" id="ARBA00023180"/>
    </source>
</evidence>
<keyword evidence="7" id="KW-0325">Glycoprotein</keyword>
<keyword evidence="6" id="KW-0472">Membrane</keyword>
<dbReference type="PANTHER" id="PTHR20914">
    <property type="entry name" value="LY6/PLAUR DOMAIN-CONTAINING PROTEIN 8"/>
    <property type="match status" value="1"/>
</dbReference>
<evidence type="ECO:0000256" key="4">
    <source>
        <dbReference type="ARBA" id="ARBA00022525"/>
    </source>
</evidence>
<accession>A0AAV1FGC3</accession>
<evidence type="ECO:0000256" key="6">
    <source>
        <dbReference type="ARBA" id="ARBA00023136"/>
    </source>
</evidence>
<dbReference type="GO" id="GO:0005576">
    <property type="term" value="C:extracellular region"/>
    <property type="evidence" value="ECO:0007669"/>
    <property type="project" value="UniProtKB-SubCell"/>
</dbReference>
<dbReference type="EMBL" id="OY660870">
    <property type="protein sequence ID" value="CAJ1059447.1"/>
    <property type="molecule type" value="Genomic_DNA"/>
</dbReference>
<dbReference type="InterPro" id="IPR035076">
    <property type="entry name" value="Toxin/TOLIP"/>
</dbReference>
<protein>
    <recommendedName>
        <fullName evidence="9">UPAR/Ly6 domain-containing protein</fullName>
    </recommendedName>
</protein>
<feature type="domain" description="UPAR/Ly6" evidence="9">
    <location>
        <begin position="206"/>
        <end position="293"/>
    </location>
</feature>
<evidence type="ECO:0000256" key="3">
    <source>
        <dbReference type="ARBA" id="ARBA00022475"/>
    </source>
</evidence>
<dbReference type="InterPro" id="IPR016054">
    <property type="entry name" value="LY6_UPA_recep-like"/>
</dbReference>
<name>A0AAV1FGC3_XYRNO</name>
<comment type="subcellular location">
    <subcellularLocation>
        <location evidence="1">Cell membrane</location>
    </subcellularLocation>
    <subcellularLocation>
        <location evidence="2">Secreted</location>
    </subcellularLocation>
</comment>
<keyword evidence="4" id="KW-0964">Secreted</keyword>
<gene>
    <name evidence="10" type="ORF">XNOV1_A018763</name>
</gene>